<dbReference type="Proteomes" id="UP001234297">
    <property type="component" value="Chromosome 12"/>
</dbReference>
<gene>
    <name evidence="1" type="ORF">MRB53_035895</name>
</gene>
<protein>
    <submittedName>
        <fullName evidence="1">Uncharacterized protein</fullName>
    </submittedName>
</protein>
<sequence>MFIGLKWVISVKEDTEKHFSYPTNEVASETNASPEDYNDDIDFNDDLDDVLNQDESDTDRNSAGSLFFLCRALILIIMEGRDSPGDSSTIDYCVKTERGGTKREISLLAGEGKKTAQGRCQSKMRKTNQTASAILINAKSVDQRRTHFGSDCSSLEKKQGFGVQALLQVKNKLGERER</sequence>
<evidence type="ECO:0000313" key="2">
    <source>
        <dbReference type="Proteomes" id="UP001234297"/>
    </source>
</evidence>
<name>A0ACC2K5W5_PERAE</name>
<organism evidence="1 2">
    <name type="scientific">Persea americana</name>
    <name type="common">Avocado</name>
    <dbReference type="NCBI Taxonomy" id="3435"/>
    <lineage>
        <taxon>Eukaryota</taxon>
        <taxon>Viridiplantae</taxon>
        <taxon>Streptophyta</taxon>
        <taxon>Embryophyta</taxon>
        <taxon>Tracheophyta</taxon>
        <taxon>Spermatophyta</taxon>
        <taxon>Magnoliopsida</taxon>
        <taxon>Magnoliidae</taxon>
        <taxon>Laurales</taxon>
        <taxon>Lauraceae</taxon>
        <taxon>Persea</taxon>
    </lineage>
</organism>
<accession>A0ACC2K5W5</accession>
<comment type="caution">
    <text evidence="1">The sequence shown here is derived from an EMBL/GenBank/DDBJ whole genome shotgun (WGS) entry which is preliminary data.</text>
</comment>
<dbReference type="EMBL" id="CM056820">
    <property type="protein sequence ID" value="KAJ8616523.1"/>
    <property type="molecule type" value="Genomic_DNA"/>
</dbReference>
<proteinExistence type="predicted"/>
<reference evidence="1 2" key="1">
    <citation type="journal article" date="2022" name="Hortic Res">
        <title>A haplotype resolved chromosomal level avocado genome allows analysis of novel avocado genes.</title>
        <authorList>
            <person name="Nath O."/>
            <person name="Fletcher S.J."/>
            <person name="Hayward A."/>
            <person name="Shaw L.M."/>
            <person name="Masouleh A.K."/>
            <person name="Furtado A."/>
            <person name="Henry R.J."/>
            <person name="Mitter N."/>
        </authorList>
    </citation>
    <scope>NUCLEOTIDE SEQUENCE [LARGE SCALE GENOMIC DNA]</scope>
    <source>
        <strain evidence="2">cv. Hass</strain>
    </source>
</reference>
<evidence type="ECO:0000313" key="1">
    <source>
        <dbReference type="EMBL" id="KAJ8616523.1"/>
    </source>
</evidence>
<keyword evidence="2" id="KW-1185">Reference proteome</keyword>